<dbReference type="NCBIfam" id="TIGR02226">
    <property type="entry name" value="two_anch"/>
    <property type="match status" value="1"/>
</dbReference>
<dbReference type="RefSeq" id="WP_215231893.1">
    <property type="nucleotide sequence ID" value="NZ_CAJRAU010000001.1"/>
</dbReference>
<dbReference type="PANTHER" id="PTHR37464">
    <property type="entry name" value="BLL2463 PROTEIN"/>
    <property type="match status" value="1"/>
</dbReference>
<dbReference type="InterPro" id="IPR011933">
    <property type="entry name" value="Double_TM_dom"/>
</dbReference>
<dbReference type="InterPro" id="IPR024163">
    <property type="entry name" value="Aerotolerance_reg_N"/>
</dbReference>
<dbReference type="EMBL" id="CAJRAU010000001">
    <property type="protein sequence ID" value="CAG5067747.1"/>
    <property type="molecule type" value="Genomic_DNA"/>
</dbReference>
<dbReference type="Proteomes" id="UP000679725">
    <property type="component" value="Unassembled WGS sequence"/>
</dbReference>
<evidence type="ECO:0000313" key="3">
    <source>
        <dbReference type="EMBL" id="CAG5067747.1"/>
    </source>
</evidence>
<keyword evidence="1" id="KW-1133">Transmembrane helix</keyword>
<feature type="transmembrane region" description="Helical" evidence="1">
    <location>
        <begin position="56"/>
        <end position="78"/>
    </location>
</feature>
<organism evidence="3 4">
    <name type="scientific">Dyadobacter linearis</name>
    <dbReference type="NCBI Taxonomy" id="2823330"/>
    <lineage>
        <taxon>Bacteria</taxon>
        <taxon>Pseudomonadati</taxon>
        <taxon>Bacteroidota</taxon>
        <taxon>Cytophagia</taxon>
        <taxon>Cytophagales</taxon>
        <taxon>Spirosomataceae</taxon>
        <taxon>Dyadobacter</taxon>
    </lineage>
</organism>
<feature type="transmembrane region" description="Helical" evidence="1">
    <location>
        <begin position="6"/>
        <end position="25"/>
    </location>
</feature>
<proteinExistence type="predicted"/>
<evidence type="ECO:0000256" key="1">
    <source>
        <dbReference type="SAM" id="Phobius"/>
    </source>
</evidence>
<sequence>MELLQPWMLWGATGIVMPIAIHFWYQKKGKVLEWAASRWLFEKTSLKHRGIRLHEILLLVVRCALILLLALILSQPIFNLRENNIADKTIHIVEPNAAVVNEYRFELENALKEGEKVVWVDKQAVEMERVTSIPKVNNPTQYLQNTINDIPAAGVKFKIYLASRQGMLNQPKIYVPGAFDLYPAFDTTGRKPLSYLLTSDGKKLAIRPETDILEAFESEPAGYRFASAPEHSGPIYVLVKFKNSLERQTVKAAIATLETVYKIPFGIDESENASRKYDWILADQLPATINPQTIYVISGKQEPVQRKSNVHYLPDSLRLPASELVQNGRLPEFLGEKMAAHFGLAANNGMLSTQQLRSIFVEAKPAGEFEATHLRRWLLLFFILLIMLERWLALRKTTLPTYG</sequence>
<keyword evidence="4" id="KW-1185">Reference proteome</keyword>
<comment type="caution">
    <text evidence="3">The sequence shown here is derived from an EMBL/GenBank/DDBJ whole genome shotgun (WGS) entry which is preliminary data.</text>
</comment>
<name>A0ABM8UJR8_9BACT</name>
<protein>
    <recommendedName>
        <fullName evidence="2">Aerotolerance regulator N-terminal domain-containing protein</fullName>
    </recommendedName>
</protein>
<feature type="domain" description="Aerotolerance regulator N-terminal" evidence="2">
    <location>
        <begin position="1"/>
        <end position="76"/>
    </location>
</feature>
<reference evidence="3 4" key="1">
    <citation type="submission" date="2021-04" db="EMBL/GenBank/DDBJ databases">
        <authorList>
            <person name="Rodrigo-Torres L."/>
            <person name="Arahal R. D."/>
            <person name="Lucena T."/>
        </authorList>
    </citation>
    <scope>NUCLEOTIDE SEQUENCE [LARGE SCALE GENOMIC DNA]</scope>
    <source>
        <strain evidence="3 4">CECT 9623</strain>
    </source>
</reference>
<keyword evidence="1" id="KW-0812">Transmembrane</keyword>
<evidence type="ECO:0000313" key="4">
    <source>
        <dbReference type="Proteomes" id="UP000679725"/>
    </source>
</evidence>
<dbReference type="PANTHER" id="PTHR37464:SF1">
    <property type="entry name" value="BLL2463 PROTEIN"/>
    <property type="match status" value="1"/>
</dbReference>
<keyword evidence="1" id="KW-0472">Membrane</keyword>
<dbReference type="Pfam" id="PF07584">
    <property type="entry name" value="BatA"/>
    <property type="match status" value="1"/>
</dbReference>
<gene>
    <name evidence="3" type="ORF">DYBT9623_00469</name>
</gene>
<evidence type="ECO:0000259" key="2">
    <source>
        <dbReference type="Pfam" id="PF07584"/>
    </source>
</evidence>
<accession>A0ABM8UJR8</accession>
<feature type="transmembrane region" description="Helical" evidence="1">
    <location>
        <begin position="377"/>
        <end position="394"/>
    </location>
</feature>